<dbReference type="Proteomes" id="UP000053477">
    <property type="component" value="Unassembled WGS sequence"/>
</dbReference>
<dbReference type="Pfam" id="PF18758">
    <property type="entry name" value="KDZ"/>
    <property type="match status" value="1"/>
</dbReference>
<name>A0A0H2QXA7_9AGAM</name>
<accession>A0A0H2QXA7</accession>
<dbReference type="AlphaFoldDB" id="A0A0H2QXA7"/>
<keyword evidence="2" id="KW-1185">Reference proteome</keyword>
<dbReference type="InParanoid" id="A0A0H2QXA7"/>
<evidence type="ECO:0000313" key="1">
    <source>
        <dbReference type="EMBL" id="KLO03959.1"/>
    </source>
</evidence>
<dbReference type="InterPro" id="IPR040521">
    <property type="entry name" value="KDZ"/>
</dbReference>
<proteinExistence type="predicted"/>
<protein>
    <recommendedName>
        <fullName evidence="3">CxC2-like cysteine cluster KDZ transposase-associated domain-containing protein</fullName>
    </recommendedName>
</protein>
<reference evidence="1 2" key="1">
    <citation type="submission" date="2015-04" db="EMBL/GenBank/DDBJ databases">
        <title>Complete genome sequence of Schizopora paradoxa KUC8140, a cosmopolitan wood degrader in East Asia.</title>
        <authorList>
            <consortium name="DOE Joint Genome Institute"/>
            <person name="Min B."/>
            <person name="Park H."/>
            <person name="Jang Y."/>
            <person name="Kim J.-J."/>
            <person name="Kim K.H."/>
            <person name="Pangilinan J."/>
            <person name="Lipzen A."/>
            <person name="Riley R."/>
            <person name="Grigoriev I.V."/>
            <person name="Spatafora J.W."/>
            <person name="Choi I.-G."/>
        </authorList>
    </citation>
    <scope>NUCLEOTIDE SEQUENCE [LARGE SCALE GENOMIC DNA]</scope>
    <source>
        <strain evidence="1 2">KUC8140</strain>
    </source>
</reference>
<evidence type="ECO:0008006" key="3">
    <source>
        <dbReference type="Google" id="ProtNLM"/>
    </source>
</evidence>
<sequence>EPSGKDRHKYTLYLSIDGNFKQQLKIKNCDPDDIELFIAFFSRKENVEAYFKLTPPNVEKSTCANLKAHNLQSQMKFISMVVSGVVSCKCSRHDLYMPGATVDLKKGESFAYTDFALRQALKGFENYTEIVCSYDIACQYHKKIQSRFDKHFPSCETAIANMRFHVPKLHGHGHSEDCRYEFSFDYASNVGRTHGERIESGWAEGNLAGPSTREMNAGHRHETLSCFYNEWNFQQIVKLAEYLSKKLYEARQQIPVKQNHFDKLTEGMGDERVASWRHLDTTPFRKDGTVVSVYRVPDVSVPSMDAIESRLEKAEVNLQSGMALNKPAKFIALGIKLEARQMALKSKSLGHDANLTRVQNEIEAKRVKLRAAIDTWRKDQTLYMPDIMKFVSEASKVEEERLLLPSSLGPSRRDFPWYTSLSNFERDLRKGQATDALTNLRLSLKYKDSLRTERKQVAYGNRNRTRASVLLERVADLVDHRADTYRRARDALVELGMAATDKEFPVLDPKDVVLKMVYSPKGLGTGKYTGSWIWEEGPRGVLSDAEEDEWEEEGMC</sequence>
<evidence type="ECO:0000313" key="2">
    <source>
        <dbReference type="Proteomes" id="UP000053477"/>
    </source>
</evidence>
<dbReference type="PANTHER" id="PTHR33104:SF2">
    <property type="entry name" value="CXC3 LIKE CYSTEINE CLUSTER DOMAIN-CONTAINING PROTEIN"/>
    <property type="match status" value="1"/>
</dbReference>
<dbReference type="OrthoDB" id="3257768at2759"/>
<dbReference type="EMBL" id="KQ086842">
    <property type="protein sequence ID" value="KLO03959.1"/>
    <property type="molecule type" value="Genomic_DNA"/>
</dbReference>
<dbReference type="STRING" id="27342.A0A0H2QXA7"/>
<dbReference type="PANTHER" id="PTHR33104">
    <property type="entry name" value="SI:DKEY-29D5.2"/>
    <property type="match status" value="1"/>
</dbReference>
<feature type="non-terminal residue" evidence="1">
    <location>
        <position position="1"/>
    </location>
</feature>
<organism evidence="1 2">
    <name type="scientific">Schizopora paradoxa</name>
    <dbReference type="NCBI Taxonomy" id="27342"/>
    <lineage>
        <taxon>Eukaryota</taxon>
        <taxon>Fungi</taxon>
        <taxon>Dikarya</taxon>
        <taxon>Basidiomycota</taxon>
        <taxon>Agaricomycotina</taxon>
        <taxon>Agaricomycetes</taxon>
        <taxon>Hymenochaetales</taxon>
        <taxon>Schizoporaceae</taxon>
        <taxon>Schizopora</taxon>
    </lineage>
</organism>
<gene>
    <name evidence="1" type="ORF">SCHPADRAFT_948137</name>
</gene>